<dbReference type="SUPFAM" id="SSF46894">
    <property type="entry name" value="C-terminal effector domain of the bipartite response regulators"/>
    <property type="match status" value="1"/>
</dbReference>
<accession>A0A402BBU0</accession>
<keyword evidence="4" id="KW-0804">Transcription</keyword>
<dbReference type="SMART" id="SM00448">
    <property type="entry name" value="REC"/>
    <property type="match status" value="1"/>
</dbReference>
<dbReference type="GO" id="GO:0000160">
    <property type="term" value="P:phosphorelay signal transduction system"/>
    <property type="evidence" value="ECO:0007669"/>
    <property type="project" value="InterPro"/>
</dbReference>
<evidence type="ECO:0000256" key="2">
    <source>
        <dbReference type="ARBA" id="ARBA00023015"/>
    </source>
</evidence>
<name>A0A402BBU0_9CHLR</name>
<reference evidence="9" key="1">
    <citation type="submission" date="2018-12" db="EMBL/GenBank/DDBJ databases">
        <title>Tengunoibacter tsumagoiensis gen. nov., sp. nov., Dictyobacter kobayashii sp. nov., D. alpinus sp. nov., and D. joshuensis sp. nov. and description of Dictyobacteraceae fam. nov. within the order Ktedonobacterales isolated from Tengu-no-mugimeshi.</title>
        <authorList>
            <person name="Wang C.M."/>
            <person name="Zheng Y."/>
            <person name="Sakai Y."/>
            <person name="Toyoda A."/>
            <person name="Minakuchi Y."/>
            <person name="Abe K."/>
            <person name="Yokota A."/>
            <person name="Yabe S."/>
        </authorList>
    </citation>
    <scope>NUCLEOTIDE SEQUENCE [LARGE SCALE GENOMIC DNA]</scope>
    <source>
        <strain evidence="9">Uno16</strain>
    </source>
</reference>
<dbReference type="SUPFAM" id="SSF52172">
    <property type="entry name" value="CheY-like"/>
    <property type="match status" value="1"/>
</dbReference>
<feature type="domain" description="HTH luxR-type" evidence="6">
    <location>
        <begin position="156"/>
        <end position="221"/>
    </location>
</feature>
<dbReference type="Pfam" id="PF00072">
    <property type="entry name" value="Response_reg"/>
    <property type="match status" value="1"/>
</dbReference>
<dbReference type="InterPro" id="IPR039420">
    <property type="entry name" value="WalR-like"/>
</dbReference>
<dbReference type="PROSITE" id="PS50043">
    <property type="entry name" value="HTH_LUXR_2"/>
    <property type="match status" value="1"/>
</dbReference>
<dbReference type="OrthoDB" id="509129at2"/>
<dbReference type="SMART" id="SM00421">
    <property type="entry name" value="HTH_LUXR"/>
    <property type="match status" value="1"/>
</dbReference>
<feature type="domain" description="Response regulatory" evidence="7">
    <location>
        <begin position="8"/>
        <end position="124"/>
    </location>
</feature>
<dbReference type="InterPro" id="IPR016032">
    <property type="entry name" value="Sig_transdc_resp-reg_C-effctor"/>
</dbReference>
<dbReference type="InterPro" id="IPR001789">
    <property type="entry name" value="Sig_transdc_resp-reg_receiver"/>
</dbReference>
<evidence type="ECO:0000313" key="8">
    <source>
        <dbReference type="EMBL" id="GCE28815.1"/>
    </source>
</evidence>
<protein>
    <submittedName>
        <fullName evidence="8">Putative transcriptional regulatory protein YxjL</fullName>
    </submittedName>
</protein>
<dbReference type="RefSeq" id="WP_126628989.1">
    <property type="nucleotide sequence ID" value="NZ_BIFT01000001.1"/>
</dbReference>
<dbReference type="Proteomes" id="UP000287171">
    <property type="component" value="Unassembled WGS sequence"/>
</dbReference>
<dbReference type="EMBL" id="BIFT01000001">
    <property type="protein sequence ID" value="GCE28815.1"/>
    <property type="molecule type" value="Genomic_DNA"/>
</dbReference>
<sequence length="224" mass="24891">MDKPAPIRIVLAEDQSIIRQGLSYIINTQQDMTVVGEAVDGDEAIQTTMHMLPDLVLMDIRMPKRDGIEATSAILATLPDTKIVLLTTFDIQEYVFKGIRAGAVGFLLKDADTSVLLAGIRAAQQGAIMYHSHTSAQALAEAMQARHENIPSQDQTNTLLEPLTEREREVLQQMAFGQRNQKIAHILNVSEGTVKTHVHRILQKFGVEDRTQAVVMALRQRLVE</sequence>
<evidence type="ECO:0000259" key="6">
    <source>
        <dbReference type="PROSITE" id="PS50043"/>
    </source>
</evidence>
<feature type="modified residue" description="4-aspartylphosphate" evidence="5">
    <location>
        <position position="59"/>
    </location>
</feature>
<dbReference type="Gene3D" id="3.40.50.2300">
    <property type="match status" value="1"/>
</dbReference>
<evidence type="ECO:0000259" key="7">
    <source>
        <dbReference type="PROSITE" id="PS50110"/>
    </source>
</evidence>
<evidence type="ECO:0000256" key="3">
    <source>
        <dbReference type="ARBA" id="ARBA00023125"/>
    </source>
</evidence>
<keyword evidence="1 5" id="KW-0597">Phosphoprotein</keyword>
<dbReference type="InterPro" id="IPR011006">
    <property type="entry name" value="CheY-like_superfamily"/>
</dbReference>
<dbReference type="AlphaFoldDB" id="A0A402BBU0"/>
<dbReference type="Pfam" id="PF00196">
    <property type="entry name" value="GerE"/>
    <property type="match status" value="1"/>
</dbReference>
<dbReference type="CDD" id="cd06170">
    <property type="entry name" value="LuxR_C_like"/>
    <property type="match status" value="1"/>
</dbReference>
<keyword evidence="9" id="KW-1185">Reference proteome</keyword>
<evidence type="ECO:0000256" key="5">
    <source>
        <dbReference type="PROSITE-ProRule" id="PRU00169"/>
    </source>
</evidence>
<dbReference type="CDD" id="cd17535">
    <property type="entry name" value="REC_NarL-like"/>
    <property type="match status" value="1"/>
</dbReference>
<comment type="caution">
    <text evidence="8">The sequence shown here is derived from an EMBL/GenBank/DDBJ whole genome shotgun (WGS) entry which is preliminary data.</text>
</comment>
<dbReference type="PRINTS" id="PR00038">
    <property type="entry name" value="HTHLUXR"/>
</dbReference>
<dbReference type="InterPro" id="IPR000792">
    <property type="entry name" value="Tscrpt_reg_LuxR_C"/>
</dbReference>
<evidence type="ECO:0000256" key="1">
    <source>
        <dbReference type="ARBA" id="ARBA00022553"/>
    </source>
</evidence>
<evidence type="ECO:0000256" key="4">
    <source>
        <dbReference type="ARBA" id="ARBA00023163"/>
    </source>
</evidence>
<keyword evidence="3" id="KW-0238">DNA-binding</keyword>
<keyword evidence="2" id="KW-0805">Transcription regulation</keyword>
<dbReference type="PROSITE" id="PS50110">
    <property type="entry name" value="RESPONSE_REGULATORY"/>
    <property type="match status" value="1"/>
</dbReference>
<gene>
    <name evidence="8" type="primary">yxjL</name>
    <name evidence="8" type="ORF">KDA_42990</name>
</gene>
<dbReference type="PROSITE" id="PS00622">
    <property type="entry name" value="HTH_LUXR_1"/>
    <property type="match status" value="1"/>
</dbReference>
<dbReference type="PANTHER" id="PTHR43214:SF24">
    <property type="entry name" value="TRANSCRIPTIONAL REGULATORY PROTEIN NARL-RELATED"/>
    <property type="match status" value="1"/>
</dbReference>
<dbReference type="PANTHER" id="PTHR43214">
    <property type="entry name" value="TWO-COMPONENT RESPONSE REGULATOR"/>
    <property type="match status" value="1"/>
</dbReference>
<organism evidence="8 9">
    <name type="scientific">Dictyobacter alpinus</name>
    <dbReference type="NCBI Taxonomy" id="2014873"/>
    <lineage>
        <taxon>Bacteria</taxon>
        <taxon>Bacillati</taxon>
        <taxon>Chloroflexota</taxon>
        <taxon>Ktedonobacteria</taxon>
        <taxon>Ktedonobacterales</taxon>
        <taxon>Dictyobacteraceae</taxon>
        <taxon>Dictyobacter</taxon>
    </lineage>
</organism>
<evidence type="ECO:0000313" key="9">
    <source>
        <dbReference type="Proteomes" id="UP000287171"/>
    </source>
</evidence>
<dbReference type="InterPro" id="IPR058245">
    <property type="entry name" value="NreC/VraR/RcsB-like_REC"/>
</dbReference>
<proteinExistence type="predicted"/>
<dbReference type="GO" id="GO:0003677">
    <property type="term" value="F:DNA binding"/>
    <property type="evidence" value="ECO:0007669"/>
    <property type="project" value="UniProtKB-KW"/>
</dbReference>
<dbReference type="GO" id="GO:0006355">
    <property type="term" value="P:regulation of DNA-templated transcription"/>
    <property type="evidence" value="ECO:0007669"/>
    <property type="project" value="InterPro"/>
</dbReference>